<dbReference type="InterPro" id="IPR036866">
    <property type="entry name" value="RibonucZ/Hydroxyglut_hydro"/>
</dbReference>
<dbReference type="RefSeq" id="WP_126538436.1">
    <property type="nucleotide sequence ID" value="NZ_AP018560.1"/>
</dbReference>
<dbReference type="CDD" id="cd06262">
    <property type="entry name" value="metallo-hydrolase-like_MBL-fold"/>
    <property type="match status" value="1"/>
</dbReference>
<name>A0A2Z6E5W1_9GAMM</name>
<organism evidence="2 3">
    <name type="scientific">Aerosticca soli</name>
    <dbReference type="NCBI Taxonomy" id="2010829"/>
    <lineage>
        <taxon>Bacteria</taxon>
        <taxon>Pseudomonadati</taxon>
        <taxon>Pseudomonadota</taxon>
        <taxon>Gammaproteobacteria</taxon>
        <taxon>Lysobacterales</taxon>
        <taxon>Rhodanobacteraceae</taxon>
        <taxon>Aerosticca</taxon>
    </lineage>
</organism>
<keyword evidence="3" id="KW-1185">Reference proteome</keyword>
<dbReference type="SUPFAM" id="SSF56281">
    <property type="entry name" value="Metallo-hydrolase/oxidoreductase"/>
    <property type="match status" value="1"/>
</dbReference>
<dbReference type="OrthoDB" id="9803916at2"/>
<evidence type="ECO:0000259" key="1">
    <source>
        <dbReference type="SMART" id="SM00849"/>
    </source>
</evidence>
<feature type="domain" description="Metallo-beta-lactamase" evidence="1">
    <location>
        <begin position="19"/>
        <end position="215"/>
    </location>
</feature>
<reference evidence="3" key="1">
    <citation type="submission" date="2018-04" db="EMBL/GenBank/DDBJ databases">
        <authorList>
            <person name="Watanabe M."/>
            <person name="Kojima H."/>
        </authorList>
    </citation>
    <scope>NUCLEOTIDE SEQUENCE [LARGE SCALE GENOMIC DNA]</scope>
    <source>
        <strain evidence="3">Dysh456</strain>
    </source>
</reference>
<dbReference type="AlphaFoldDB" id="A0A2Z6E5W1"/>
<dbReference type="EMBL" id="AP018560">
    <property type="protein sequence ID" value="BBD80443.1"/>
    <property type="molecule type" value="Genomic_DNA"/>
</dbReference>
<dbReference type="Proteomes" id="UP000270530">
    <property type="component" value="Chromosome"/>
</dbReference>
<reference evidence="3" key="2">
    <citation type="submission" date="2018-06" db="EMBL/GenBank/DDBJ databases">
        <title>Genome sequence of Rhodanobacteraceae bacterium strain Dysh456.</title>
        <authorList>
            <person name="Fukui M."/>
        </authorList>
    </citation>
    <scope>NUCLEOTIDE SEQUENCE [LARGE SCALE GENOMIC DNA]</scope>
    <source>
        <strain evidence="3">Dysh456</strain>
    </source>
</reference>
<dbReference type="Gene3D" id="3.60.15.10">
    <property type="entry name" value="Ribonuclease Z/Hydroxyacylglutathione hydrolase-like"/>
    <property type="match status" value="1"/>
</dbReference>
<sequence>MRLDLHFLGAGAAHAAALGSASAVIERDGAPWLLIDCGPDTPDRYLDAYGEPPAALYLTHVHLDHVGGMERLFGRLWFDPAWRGRTRVFVHAALVPWLQGRIADYPGVLAEGGVNFWEAFRLLPCSRGFWLDGAWFDVFATRHHRPGTSFGLALRGSFVFTGDTRPIPEVLAEQAAHGELVAHDCALHGNPSHSGIEDIEREYDPELRARLVLYHYGSAAEGAVLAARGYRVARPGQRLALPMPWPLRADAG</sequence>
<protein>
    <recommendedName>
        <fullName evidence="1">Metallo-beta-lactamase domain-containing protein</fullName>
    </recommendedName>
</protein>
<proteinExistence type="predicted"/>
<dbReference type="InterPro" id="IPR001279">
    <property type="entry name" value="Metallo-B-lactamas"/>
</dbReference>
<dbReference type="Pfam" id="PF23023">
    <property type="entry name" value="Anti-Pycsar_Apyc1"/>
    <property type="match status" value="1"/>
</dbReference>
<dbReference type="KEGG" id="rbd:ALSL_1796"/>
<gene>
    <name evidence="2" type="ORF">ALSL_1796</name>
</gene>
<accession>A0A2Z6E5W1</accession>
<evidence type="ECO:0000313" key="2">
    <source>
        <dbReference type="EMBL" id="BBD80443.1"/>
    </source>
</evidence>
<evidence type="ECO:0000313" key="3">
    <source>
        <dbReference type="Proteomes" id="UP000270530"/>
    </source>
</evidence>
<dbReference type="SMART" id="SM00849">
    <property type="entry name" value="Lactamase_B"/>
    <property type="match status" value="1"/>
</dbReference>